<sequence>MRKIYLVAAALAGALMCVGATQGAETDVAPVNLSSAHPLPDGSLEDVKNRFRQLTSAANRHDATAIAQMFWDSPSALLVAKSVDPAEGSWAGFWGSESVAHKLQDIYAAGTLTLFPDWVKLKAVGISSTVAQTYAPMKIAVNYGGQDPSPRPFIMIIQWLNLDGQWKIASEIILPVPSP</sequence>
<accession>A0A1M6XQ13</accession>
<name>A0A1M6XQ13_9BURK</name>
<protein>
    <recommendedName>
        <fullName evidence="4">DUF4440 domain-containing protein</fullName>
    </recommendedName>
</protein>
<feature type="chain" id="PRO_5009922516" description="DUF4440 domain-containing protein" evidence="1">
    <location>
        <begin position="24"/>
        <end position="179"/>
    </location>
</feature>
<reference evidence="2 3" key="1">
    <citation type="submission" date="2016-11" db="EMBL/GenBank/DDBJ databases">
        <authorList>
            <person name="Jaros S."/>
            <person name="Januszkiewicz K."/>
            <person name="Wedrychowicz H."/>
        </authorList>
    </citation>
    <scope>NUCLEOTIDE SEQUENCE [LARGE SCALE GENOMIC DNA]</scope>
    <source>
        <strain evidence="2 3">LMG 20594</strain>
    </source>
</reference>
<organism evidence="2 3">
    <name type="scientific">Paraburkholderia terricola</name>
    <dbReference type="NCBI Taxonomy" id="169427"/>
    <lineage>
        <taxon>Bacteria</taxon>
        <taxon>Pseudomonadati</taxon>
        <taxon>Pseudomonadota</taxon>
        <taxon>Betaproteobacteria</taxon>
        <taxon>Burkholderiales</taxon>
        <taxon>Burkholderiaceae</taxon>
        <taxon>Paraburkholderia</taxon>
    </lineage>
</organism>
<feature type="signal peptide" evidence="1">
    <location>
        <begin position="1"/>
        <end position="23"/>
    </location>
</feature>
<gene>
    <name evidence="2" type="ORF">SAMN05192548_105817</name>
</gene>
<dbReference type="Gene3D" id="3.10.450.50">
    <property type="match status" value="1"/>
</dbReference>
<evidence type="ECO:0000313" key="2">
    <source>
        <dbReference type="EMBL" id="SHL07968.1"/>
    </source>
</evidence>
<dbReference type="InterPro" id="IPR032710">
    <property type="entry name" value="NTF2-like_dom_sf"/>
</dbReference>
<evidence type="ECO:0000256" key="1">
    <source>
        <dbReference type="SAM" id="SignalP"/>
    </source>
</evidence>
<dbReference type="Proteomes" id="UP000184395">
    <property type="component" value="Unassembled WGS sequence"/>
</dbReference>
<dbReference type="STRING" id="169427.SAMN05192548_105817"/>
<evidence type="ECO:0008006" key="4">
    <source>
        <dbReference type="Google" id="ProtNLM"/>
    </source>
</evidence>
<dbReference type="EMBL" id="FRAB01000058">
    <property type="protein sequence ID" value="SHL07968.1"/>
    <property type="molecule type" value="Genomic_DNA"/>
</dbReference>
<evidence type="ECO:0000313" key="3">
    <source>
        <dbReference type="Proteomes" id="UP000184395"/>
    </source>
</evidence>
<keyword evidence="1" id="KW-0732">Signal</keyword>
<dbReference type="RefSeq" id="WP_073432358.1">
    <property type="nucleotide sequence ID" value="NZ_CADFGY010000050.1"/>
</dbReference>
<proteinExistence type="predicted"/>
<dbReference type="OrthoDB" id="6637379at2"/>
<dbReference type="SUPFAM" id="SSF54427">
    <property type="entry name" value="NTF2-like"/>
    <property type="match status" value="1"/>
</dbReference>
<dbReference type="AlphaFoldDB" id="A0A1M6XQ13"/>